<evidence type="ECO:0000313" key="1">
    <source>
        <dbReference type="EMBL" id="EER05475.1"/>
    </source>
</evidence>
<gene>
    <name evidence="1" type="ORF">Pmar_PMAR011498</name>
</gene>
<accession>C5LBZ2</accession>
<dbReference type="GeneID" id="9041999"/>
<keyword evidence="2" id="KW-1185">Reference proteome</keyword>
<dbReference type="RefSeq" id="XP_002773659.1">
    <property type="nucleotide sequence ID" value="XM_002773613.1"/>
</dbReference>
<evidence type="ECO:0000313" key="2">
    <source>
        <dbReference type="Proteomes" id="UP000007800"/>
    </source>
</evidence>
<proteinExistence type="predicted"/>
<organism evidence="2">
    <name type="scientific">Perkinsus marinus (strain ATCC 50983 / TXsc)</name>
    <dbReference type="NCBI Taxonomy" id="423536"/>
    <lineage>
        <taxon>Eukaryota</taxon>
        <taxon>Sar</taxon>
        <taxon>Alveolata</taxon>
        <taxon>Perkinsozoa</taxon>
        <taxon>Perkinsea</taxon>
        <taxon>Perkinsida</taxon>
        <taxon>Perkinsidae</taxon>
        <taxon>Perkinsus</taxon>
    </lineage>
</organism>
<name>C5LBZ2_PERM5</name>
<protein>
    <submittedName>
        <fullName evidence="1">Uncharacterized protein</fullName>
    </submittedName>
</protein>
<dbReference type="InParanoid" id="C5LBZ2"/>
<dbReference type="EMBL" id="GG680918">
    <property type="protein sequence ID" value="EER05475.1"/>
    <property type="molecule type" value="Genomic_DNA"/>
</dbReference>
<dbReference type="Proteomes" id="UP000007800">
    <property type="component" value="Unassembled WGS sequence"/>
</dbReference>
<sequence length="2661" mass="288281">MATWTAEWTATYSTEGLATVTSQSTCGSGTAAAQFLCPDGEGCSGGSRLLTPAHRQAHGRRYTVGACYCPSYDNSGGSDECQQTTEYTQSIGIINFYTAELCAAGDTECSIPYIGVAAEHSFKLRVGCPTNACAAADNNRFKVQLASWTDPGNTGEIPSWSASHICKTGTMSSLVNTSTGSPGTMSGGGRQDYKEFGSVSDPLGLVTGETPYERMAFHSVKYFDVCYCDGSCGNDSDYFKVGILRLLPFRLASAVTNTADRPFLQYVNAPASIALYKPEDYDDALGFADGGLVKVLEDSSSSALPSSECAQRPYDNTLLDGLTASNAASEYKGVTNSYDRLMFNAGDLSKDVAVKTAGIMALCYCGIIENNACGDHSYWVVAGRFTIRGPDIDQNWIFSTFIVFRFELTGWGLADGDTVRIVEPDAKCADNGNDPVFTVATNAWNCPDVTAVGCTLLTNADDIPLTIKAHDRVECDAKNQCTGNAYITAVSVNASTTTMLTFAEPPKLDSLDWIVLTGSGYACDSRCSEEQLRALTGVFPYGDSNVNDNSLADYYEVGNQVTKISHTVYSIPLGWSLDPPTFTVTQGEWKRTNRAQTREELKGLAERSRMKVCWAPSGMPGKYLAERSRWAEDNCRPHKGCQVEGGPRRASLQEALRSSEGLMVSYIDVGNMNSIDFEIRGGDNITTGPIKAGYHVRVILWPLTQWRVGALCTAVCLEVPPGEDNRLCGKVQSCVGEPVVPGFPNNKVKIQLPADMPDLVGNEVRRLSIVGINVPSGGFFPGRLGAEITDQNDEYPWYTESVGDFIWKSPDTGRTIARLVDNGLDGNSRPYKGDQSNVIYAQLLLGATLRTLQGAPSAAKSKLTINLPEGYTCVAVESVGMDLEHFGAVIPQGRGMVASANWTYADNKCILALPENGVVHAGSSLFIRITVDNPTTALSASDESNVWTVELEGAGDAYTSGVMKRTTAEVFKGDESAGGTVSPSRRWSGNKAVLGKMSLLHIEPSEWIGGATHLIRIFFATEQDITIGGQIEVLLPVGFIVPSPCEAADLDRRVYTLSSTVPTTLRVMGLEAGCRVVTEGAHNGAAVTVSGRLVARQRYAFGLVVRNPPVYNSTHQDSWFLYSRDYSGRRMDGSYGSVPLNEGEPTTSGSWGMYQESLPGDSFNVTVTDLRPFALSDQYARVVVGSIKLPMTFTGAVRVTAPQGFLWRNVDASGFAMNPSDGSNYSAAWPGGVPSVAYGNQLLFQTATYSGAHTYGFEVDVEVPDRNPGYSEWRIEAGWDATTPEARPCIGIVTGLPVKALSEGFVRHTYNAVGQQNAVMFRIRTETHLYGPGGIVIEMPLGFSSVPYCMPLGINNGPSTFPSDIHCAYMSAISPYPAISIIGSRTGGIPAGLYEWRLVLNNPDEVSELVTDDATDCGWNHCFTFYALGDVLDFATAIDYQLTVKGFPITRKMVEARIPFLSAQERLDTGRDDRPGRRNNIIFAFQLSSDTLGSDNDGSPMVFSLRGPEGFIFAEDCLSTVEVAEAKVFGSSARWPPEYAPWPSSVAVVECVGLGSEAAISMLPGVVRNPEVTPPINEWTISFNSETSEPFDGFDLGTAEMATVEPVSTAVTSVDAEARLNPLSINFIPRQTVNPVNTRAAGAFLLVGAPSGFKFAHESGTCKAHVIERPYYDDRGEYNSGGQWNEEDSFCIIPDVAQDSLILRLRSTVKMVSDRDYIIIVGVYNPVTVTAVGEKPGSWRLETYLGESINPELILDENTMEGFVVNEALNAWEYVNVDEQGRNQVNGNSIVRNLRLRLQFPDRLVDGDTVEIKAPEGFPLEDPQSPGTCWNLTFVQQPGVTGVLPNSLVNCSQGLLTIQIRDLYPRESDLTFTLNTRNPPSTPFITHNWWIARHYATMGIQSSQAIEGWRIIPLLLNATVMVTGPLLRATVTSSVQVSFISISQADTVFVEVAEPLGFDFSAAAAYKSDPTAAPRNSLSVASQDRLVVTERTGSSIRFQAEIAGGELLVYVITDVWLGDVGGPTRWHLHTSYFEVVQDVRSDLEGFRLPGVLTIESKEILSEYVQQAVQYPIRSQWGVRTDSRAMVVFVFFLTQSVPPGGVIRLTTGGYSVEGDFDLAQADGTNVTAAPLLCPVEYRLVVTCFTPSKVAVGLSAWRLETWGAEGNHPDVDADGLLALPLNTDDGLTSGFKLVYPLELVVGAVRSPPNAVIEVSVLLSPGAARPSEATIVAPPTFVFPEDCLAFGGTSRVVVTSCTASATVGDRPTAKLAFRTAISEPTYGLVLKVLTPSRTPVDTVQWFVDARLISGERIGWGESTAQFEVVQMRSVSITYASVTSIVSQTAFTFENHTAEDFAAILFGGSALPSTSDVPVNECPQNVADICRVDDSTDPSRPYLVVTLTETLFPGDYAFVIDAIMPEERPTYTGFDLILTLDANVIDAATGVMGPSFDDGAQQGAGPILVQTVPRPDCLRWYPSTVQADTKLGVEVRFEVLQQITPGPVGAILIVFPPGMSFEIRLMREKGHCLDFVHAVEHTTDVLNLQNFPVDTTEDKWVDFTQKERLLIHASPSDTILKMEYWFRFPVYVPQHMPPTNVWFVTLCDQSGGCSSIRDSGVIVTMPIGGFDIGDVHPNTQLRLIAFAASPIHPSLLLTLDHPIDVVDTM</sequence>
<reference evidence="1 2" key="1">
    <citation type="submission" date="2008-07" db="EMBL/GenBank/DDBJ databases">
        <authorList>
            <person name="El-Sayed N."/>
            <person name="Caler E."/>
            <person name="Inman J."/>
            <person name="Amedeo P."/>
            <person name="Hass B."/>
            <person name="Wortman J."/>
        </authorList>
    </citation>
    <scope>NUCLEOTIDE SEQUENCE [LARGE SCALE GENOMIC DNA]</scope>
    <source>
        <strain evidence="2">ATCC 50983 / TXsc</strain>
    </source>
</reference>
<dbReference type="OMA" id="RWPPEYA"/>
<dbReference type="OrthoDB" id="431602at2759"/>